<feature type="active site" description="Nucleophile" evidence="3">
    <location>
        <position position="296"/>
    </location>
</feature>
<dbReference type="Gene3D" id="3.75.10.10">
    <property type="entry name" value="L-arginine/glycine Amidinotransferase, Chain A"/>
    <property type="match status" value="1"/>
</dbReference>
<evidence type="ECO:0000256" key="2">
    <source>
        <dbReference type="ARBA" id="ARBA00022801"/>
    </source>
</evidence>
<dbReference type="PANTHER" id="PTHR12737:SF9">
    <property type="entry name" value="DIMETHYLARGININASE"/>
    <property type="match status" value="1"/>
</dbReference>
<dbReference type="GO" id="GO:0016403">
    <property type="term" value="F:dimethylargininase activity"/>
    <property type="evidence" value="ECO:0007669"/>
    <property type="project" value="TreeGrafter"/>
</dbReference>
<dbReference type="InterPro" id="IPR033199">
    <property type="entry name" value="DDAH-like"/>
</dbReference>
<keyword evidence="6" id="KW-1185">Reference proteome</keyword>
<protein>
    <submittedName>
        <fullName evidence="5">Amidinotransferase</fullName>
    </submittedName>
</protein>
<sequence length="306" mass="33361">MTQLTVAPAQTSAQTSTPERSAVPAQAPAARAATPGGRTARTRRYLMCPPTHFDVVYSINPWMDPGKPVDGALARLQWEGLLRAFQALGHRVELIEPLPGYPDMVFAANGATVIGGKVLSARFRHAERAAEGPAYLEWFRARGYETREAVHVNEGEGDYLAAGRYLLAGTGFRTDVRSHREAERFFGLPVAGLRLVDPRFYHLDTALAVLDDELIMYYPGAFSRESQGVLRVLYPDAVIATEADAEAFGLNAVSDGRHVLMPPAATHLMDELRERGFEPIGVELSELLKSGGSAKCCTLELRGGPR</sequence>
<feature type="active site" description="Proton donor" evidence="3">
    <location>
        <position position="202"/>
    </location>
</feature>
<feature type="compositionally biased region" description="Polar residues" evidence="4">
    <location>
        <begin position="1"/>
        <end position="19"/>
    </location>
</feature>
<reference evidence="5 6" key="1">
    <citation type="journal article" date="2016" name="Genome Announc.">
        <title>Draft Genome Sequence of Planomonospora sphaerica JCM9374, a Rare Actinomycete.</title>
        <authorList>
            <person name="Dohra H."/>
            <person name="Suzuki T."/>
            <person name="Inoue Y."/>
            <person name="Kodani S."/>
        </authorList>
    </citation>
    <scope>NUCLEOTIDE SEQUENCE [LARGE SCALE GENOMIC DNA]</scope>
    <source>
        <strain evidence="5 6">JCM 9374</strain>
    </source>
</reference>
<dbReference type="SUPFAM" id="SSF55909">
    <property type="entry name" value="Pentein"/>
    <property type="match status" value="1"/>
</dbReference>
<dbReference type="PANTHER" id="PTHR12737">
    <property type="entry name" value="DIMETHYLARGININE DIMETHYLAMINOHYDROLASE"/>
    <property type="match status" value="1"/>
</dbReference>
<dbReference type="GO" id="GO:0006525">
    <property type="term" value="P:arginine metabolic process"/>
    <property type="evidence" value="ECO:0007669"/>
    <property type="project" value="TreeGrafter"/>
</dbReference>
<organism evidence="5 6">
    <name type="scientific">Planomonospora sphaerica</name>
    <dbReference type="NCBI Taxonomy" id="161355"/>
    <lineage>
        <taxon>Bacteria</taxon>
        <taxon>Bacillati</taxon>
        <taxon>Actinomycetota</taxon>
        <taxon>Actinomycetes</taxon>
        <taxon>Streptosporangiales</taxon>
        <taxon>Streptosporangiaceae</taxon>
        <taxon>Planomonospora</taxon>
    </lineage>
</organism>
<feature type="compositionally biased region" description="Low complexity" evidence="4">
    <location>
        <begin position="24"/>
        <end position="39"/>
    </location>
</feature>
<dbReference type="GO" id="GO:0000052">
    <property type="term" value="P:citrulline metabolic process"/>
    <property type="evidence" value="ECO:0007669"/>
    <property type="project" value="TreeGrafter"/>
</dbReference>
<dbReference type="GO" id="GO:0016740">
    <property type="term" value="F:transferase activity"/>
    <property type="evidence" value="ECO:0007669"/>
    <property type="project" value="UniProtKB-KW"/>
</dbReference>
<dbReference type="NCBIfam" id="NF045659">
    <property type="entry name" value="DiMArgaseDdahMtb"/>
    <property type="match status" value="1"/>
</dbReference>
<comment type="caution">
    <text evidence="5">The sequence shown here is derived from an EMBL/GenBank/DDBJ whole genome shotgun (WGS) entry which is preliminary data.</text>
</comment>
<accession>A0A161LY72</accession>
<evidence type="ECO:0000256" key="3">
    <source>
        <dbReference type="PIRSR" id="PIRSR633199-1"/>
    </source>
</evidence>
<dbReference type="GO" id="GO:0016597">
    <property type="term" value="F:amino acid binding"/>
    <property type="evidence" value="ECO:0007669"/>
    <property type="project" value="TreeGrafter"/>
</dbReference>
<dbReference type="RefSeq" id="WP_084008981.1">
    <property type="nucleotide sequence ID" value="NZ_BDCX01000018.1"/>
</dbReference>
<keyword evidence="2" id="KW-0378">Hydrolase</keyword>
<name>A0A161LY72_9ACTN</name>
<comment type="similarity">
    <text evidence="1">Belongs to the DDAH family.</text>
</comment>
<feature type="region of interest" description="Disordered" evidence="4">
    <location>
        <begin position="1"/>
        <end position="39"/>
    </location>
</feature>
<dbReference type="Pfam" id="PF19420">
    <property type="entry name" value="DDAH_eukar"/>
    <property type="match status" value="1"/>
</dbReference>
<evidence type="ECO:0000256" key="4">
    <source>
        <dbReference type="SAM" id="MobiDB-lite"/>
    </source>
</evidence>
<dbReference type="EMBL" id="BDCX01000018">
    <property type="protein sequence ID" value="GAT70699.1"/>
    <property type="molecule type" value="Genomic_DNA"/>
</dbReference>
<proteinExistence type="inferred from homology"/>
<evidence type="ECO:0000313" key="6">
    <source>
        <dbReference type="Proteomes" id="UP000077701"/>
    </source>
</evidence>
<dbReference type="OrthoDB" id="9814070at2"/>
<gene>
    <name evidence="5" type="ORF">PS9374_06385</name>
</gene>
<reference evidence="6" key="2">
    <citation type="submission" date="2016-04" db="EMBL/GenBank/DDBJ databases">
        <title>Planomonospora sphaerica JCM9374 whole genome shotgun sequence.</title>
        <authorList>
            <person name="Suzuki T."/>
            <person name="Dohra H."/>
            <person name="Kodani S."/>
        </authorList>
    </citation>
    <scope>NUCLEOTIDE SEQUENCE [LARGE SCALE GENOMIC DNA]</scope>
    <source>
        <strain evidence="6">JCM 9374</strain>
    </source>
</reference>
<dbReference type="AlphaFoldDB" id="A0A161LY72"/>
<dbReference type="Proteomes" id="UP000077701">
    <property type="component" value="Unassembled WGS sequence"/>
</dbReference>
<dbReference type="GO" id="GO:0045429">
    <property type="term" value="P:positive regulation of nitric oxide biosynthetic process"/>
    <property type="evidence" value="ECO:0007669"/>
    <property type="project" value="TreeGrafter"/>
</dbReference>
<evidence type="ECO:0000313" key="5">
    <source>
        <dbReference type="EMBL" id="GAT70699.1"/>
    </source>
</evidence>
<keyword evidence="5" id="KW-0808">Transferase</keyword>
<evidence type="ECO:0000256" key="1">
    <source>
        <dbReference type="ARBA" id="ARBA00008532"/>
    </source>
</evidence>
<dbReference type="STRING" id="161355.PS9374_06385"/>